<dbReference type="EMBL" id="CR555306">
    <property type="protein sequence ID" value="CAI09250.1"/>
    <property type="molecule type" value="Genomic_DNA"/>
</dbReference>
<evidence type="ECO:0000313" key="1">
    <source>
        <dbReference type="EMBL" id="CAI09250.1"/>
    </source>
</evidence>
<reference evidence="1 2" key="1">
    <citation type="journal article" date="2005" name="Arch. Microbiol.">
        <title>The genome sequence of an anaerobic aromatic-degrading denitrifying bacterium, strain EbN1.</title>
        <authorList>
            <person name="Rabus R."/>
            <person name="Kube M."/>
            <person name="Heider J."/>
            <person name="Beck A."/>
            <person name="Heitmann K."/>
            <person name="Widdel F."/>
            <person name="Reinhardt R."/>
        </authorList>
    </citation>
    <scope>NUCLEOTIDE SEQUENCE [LARGE SCALE GENOMIC DNA]</scope>
    <source>
        <strain evidence="1 2">EbN1</strain>
    </source>
</reference>
<gene>
    <name evidence="1" type="ORF">ebA5489</name>
</gene>
<dbReference type="AlphaFoldDB" id="Q5P0B4"/>
<proteinExistence type="predicted"/>
<evidence type="ECO:0000313" key="2">
    <source>
        <dbReference type="Proteomes" id="UP000006552"/>
    </source>
</evidence>
<dbReference type="STRING" id="76114.ebA5489"/>
<dbReference type="KEGG" id="eba:ebA5489"/>
<name>Q5P0B4_AROAE</name>
<accession>Q5P0B4</accession>
<sequence>MSRTGKQRVGRFKLRGDLSGLFVLLALVIALALGGHAMDLETARCSQNAALCLVEQVVRGVAVAAVLVPDQDRAVVRDFLLQHFDCGFRPNVTADSEIV</sequence>
<protein>
    <submittedName>
        <fullName evidence="1">Uncharacterized protein</fullName>
    </submittedName>
</protein>
<dbReference type="Proteomes" id="UP000006552">
    <property type="component" value="Chromosome"/>
</dbReference>
<keyword evidence="2" id="KW-1185">Reference proteome</keyword>
<organism evidence="1 2">
    <name type="scientific">Aromatoleum aromaticum (strain DSM 19018 / LMG 30748 / EbN1)</name>
    <name type="common">Azoarcus sp. (strain EbN1)</name>
    <dbReference type="NCBI Taxonomy" id="76114"/>
    <lineage>
        <taxon>Bacteria</taxon>
        <taxon>Pseudomonadati</taxon>
        <taxon>Pseudomonadota</taxon>
        <taxon>Betaproteobacteria</taxon>
        <taxon>Rhodocyclales</taxon>
        <taxon>Rhodocyclaceae</taxon>
        <taxon>Aromatoleum</taxon>
    </lineage>
</organism>
<dbReference type="HOGENOM" id="CLU_2314315_0_0_4"/>